<name>A0A7D9CV37_DEKBR</name>
<feature type="domain" description="Zinc finger Sec23/Sec24-type" evidence="17">
    <location>
        <begin position="55"/>
        <end position="90"/>
    </location>
</feature>
<keyword evidence="10 15" id="KW-0653">Protein transport</keyword>
<comment type="function">
    <text evidence="14 15">Component of the coat protein complex II (COPII) which promotes the formation of transport vesicles from the endoplasmic reticulum (ER). The coat has two main functions, the physical deformation of the endoplasmic reticulum membrane into vesicles and the selection of cargo molecules.</text>
</comment>
<dbReference type="Gene3D" id="3.40.50.410">
    <property type="entry name" value="von Willebrand factor, type A domain"/>
    <property type="match status" value="1"/>
</dbReference>
<dbReference type="InterPro" id="IPR037364">
    <property type="entry name" value="Sec23"/>
</dbReference>
<comment type="subcellular location">
    <subcellularLocation>
        <location evidence="15">Cytoplasm</location>
    </subcellularLocation>
    <subcellularLocation>
        <location evidence="1 15">Cytoplasmic vesicle</location>
        <location evidence="1 15">COPII-coated vesicle membrane</location>
        <topology evidence="1 15">Peripheral membrane protein</topology>
        <orientation evidence="1 15">Cytoplasmic side</orientation>
    </subcellularLocation>
    <subcellularLocation>
        <location evidence="2 15">Endoplasmic reticulum membrane</location>
        <topology evidence="2 15">Peripheral membrane protein</topology>
        <orientation evidence="2 15">Cytoplasmic side</orientation>
    </subcellularLocation>
    <subcellularLocation>
        <location evidence="15">Golgi apparatus membrane</location>
        <topology evidence="15">Peripheral membrane protein</topology>
        <orientation evidence="15">Cytoplasmic side</orientation>
    </subcellularLocation>
</comment>
<evidence type="ECO:0000256" key="7">
    <source>
        <dbReference type="ARBA" id="ARBA00022824"/>
    </source>
</evidence>
<keyword evidence="6 15" id="KW-0479">Metal-binding</keyword>
<dbReference type="SUPFAM" id="SSF81811">
    <property type="entry name" value="Helical domain of Sec23/24"/>
    <property type="match status" value="1"/>
</dbReference>
<evidence type="ECO:0000256" key="13">
    <source>
        <dbReference type="ARBA" id="ARBA00023329"/>
    </source>
</evidence>
<dbReference type="Pfam" id="PF04810">
    <property type="entry name" value="zf-Sec23_Sec24"/>
    <property type="match status" value="1"/>
</dbReference>
<dbReference type="InterPro" id="IPR006896">
    <property type="entry name" value="Sec23/24_trunk_dom"/>
</dbReference>
<evidence type="ECO:0000259" key="19">
    <source>
        <dbReference type="Pfam" id="PF04815"/>
    </source>
</evidence>
<gene>
    <name evidence="21" type="primary">SEC23</name>
    <name evidence="21" type="ORF">DEBR0S1_13014G</name>
</gene>
<dbReference type="PANTHER" id="PTHR11141">
    <property type="entry name" value="PROTEIN TRANSPORT PROTEIN SEC23"/>
    <property type="match status" value="1"/>
</dbReference>
<evidence type="ECO:0000259" key="16">
    <source>
        <dbReference type="Pfam" id="PF00626"/>
    </source>
</evidence>
<keyword evidence="11 15" id="KW-0333">Golgi apparatus</keyword>
<keyword evidence="13 15" id="KW-0968">Cytoplasmic vesicle</keyword>
<dbReference type="InterPro" id="IPR007123">
    <property type="entry name" value="Gelsolin-like_dom"/>
</dbReference>
<evidence type="ECO:0000256" key="6">
    <source>
        <dbReference type="ARBA" id="ARBA00022723"/>
    </source>
</evidence>
<dbReference type="GO" id="GO:0006886">
    <property type="term" value="P:intracellular protein transport"/>
    <property type="evidence" value="ECO:0007669"/>
    <property type="project" value="InterPro"/>
</dbReference>
<evidence type="ECO:0000256" key="1">
    <source>
        <dbReference type="ARBA" id="ARBA00004299"/>
    </source>
</evidence>
<keyword evidence="22" id="KW-1185">Reference proteome</keyword>
<evidence type="ECO:0000256" key="15">
    <source>
        <dbReference type="RuleBase" id="RU365030"/>
    </source>
</evidence>
<evidence type="ECO:0000259" key="17">
    <source>
        <dbReference type="Pfam" id="PF04810"/>
    </source>
</evidence>
<evidence type="ECO:0000259" key="18">
    <source>
        <dbReference type="Pfam" id="PF04811"/>
    </source>
</evidence>
<evidence type="ECO:0000259" key="20">
    <source>
        <dbReference type="Pfam" id="PF08033"/>
    </source>
</evidence>
<dbReference type="AlphaFoldDB" id="A0A7D9CV37"/>
<dbReference type="CDD" id="cd11287">
    <property type="entry name" value="Sec23_C"/>
    <property type="match status" value="1"/>
</dbReference>
<dbReference type="Pfam" id="PF04815">
    <property type="entry name" value="Sec23_helical"/>
    <property type="match status" value="1"/>
</dbReference>
<dbReference type="GO" id="GO:0030127">
    <property type="term" value="C:COPII vesicle coat"/>
    <property type="evidence" value="ECO:0007669"/>
    <property type="project" value="InterPro"/>
</dbReference>
<dbReference type="InterPro" id="IPR036174">
    <property type="entry name" value="Znf_Sec23_Sec24_sf"/>
</dbReference>
<evidence type="ECO:0000313" key="21">
    <source>
        <dbReference type="EMBL" id="VUG16291.1"/>
    </source>
</evidence>
<evidence type="ECO:0000256" key="14">
    <source>
        <dbReference type="ARBA" id="ARBA00025471"/>
    </source>
</evidence>
<dbReference type="InterPro" id="IPR036175">
    <property type="entry name" value="Sec23/24_helical_dom_sf"/>
</dbReference>
<evidence type="ECO:0000313" key="22">
    <source>
        <dbReference type="Proteomes" id="UP000478008"/>
    </source>
</evidence>
<dbReference type="GO" id="GO:0070971">
    <property type="term" value="C:endoplasmic reticulum exit site"/>
    <property type="evidence" value="ECO:0007669"/>
    <property type="project" value="TreeGrafter"/>
</dbReference>
<accession>A0A7D9CV37</accession>
<dbReference type="GO" id="GO:0008270">
    <property type="term" value="F:zinc ion binding"/>
    <property type="evidence" value="ECO:0007669"/>
    <property type="project" value="InterPro"/>
</dbReference>
<dbReference type="FunFam" id="3.40.50.410:FF:000043">
    <property type="entry name" value="Protein transport protein SEC23"/>
    <property type="match status" value="1"/>
</dbReference>
<evidence type="ECO:0000256" key="3">
    <source>
        <dbReference type="ARBA" id="ARBA00009210"/>
    </source>
</evidence>
<evidence type="ECO:0000256" key="9">
    <source>
        <dbReference type="ARBA" id="ARBA00022892"/>
    </source>
</evidence>
<organism evidence="21 22">
    <name type="scientific">Dekkera bruxellensis</name>
    <name type="common">Brettanomyces custersii</name>
    <dbReference type="NCBI Taxonomy" id="5007"/>
    <lineage>
        <taxon>Eukaryota</taxon>
        <taxon>Fungi</taxon>
        <taxon>Dikarya</taxon>
        <taxon>Ascomycota</taxon>
        <taxon>Saccharomycotina</taxon>
        <taxon>Pichiomycetes</taxon>
        <taxon>Pichiales</taxon>
        <taxon>Pichiaceae</taxon>
        <taxon>Brettanomyces</taxon>
    </lineage>
</organism>
<dbReference type="Proteomes" id="UP000478008">
    <property type="component" value="Unassembled WGS sequence"/>
</dbReference>
<keyword evidence="15" id="KW-0963">Cytoplasm</keyword>
<dbReference type="InterPro" id="IPR006895">
    <property type="entry name" value="Znf_Sec23_Sec24"/>
</dbReference>
<dbReference type="InterPro" id="IPR036465">
    <property type="entry name" value="vWFA_dom_sf"/>
</dbReference>
<dbReference type="InterPro" id="IPR037550">
    <property type="entry name" value="Sec23_C"/>
</dbReference>
<dbReference type="SUPFAM" id="SSF82754">
    <property type="entry name" value="C-terminal, gelsolin-like domain of Sec23/24"/>
    <property type="match status" value="1"/>
</dbReference>
<dbReference type="Gene3D" id="1.20.120.730">
    <property type="entry name" value="Sec23/Sec24 helical domain"/>
    <property type="match status" value="1"/>
</dbReference>
<evidence type="ECO:0000256" key="8">
    <source>
        <dbReference type="ARBA" id="ARBA00022833"/>
    </source>
</evidence>
<dbReference type="Pfam" id="PF04811">
    <property type="entry name" value="Sec23_trunk"/>
    <property type="match status" value="1"/>
</dbReference>
<dbReference type="Gene3D" id="2.30.30.380">
    <property type="entry name" value="Zn-finger domain of Sec23/24"/>
    <property type="match status" value="1"/>
</dbReference>
<feature type="domain" description="Sec23/Sec24 trunk" evidence="18">
    <location>
        <begin position="140"/>
        <end position="401"/>
    </location>
</feature>
<evidence type="ECO:0000256" key="5">
    <source>
        <dbReference type="ARBA" id="ARBA00022448"/>
    </source>
</evidence>
<comment type="similarity">
    <text evidence="3 15">Belongs to the SEC23/SEC24 family. SEC23 subfamily.</text>
</comment>
<dbReference type="SUPFAM" id="SSF82919">
    <property type="entry name" value="Zn-finger domain of Sec23/24"/>
    <property type="match status" value="1"/>
</dbReference>
<feature type="domain" description="Sec23/Sec24 helical" evidence="19">
    <location>
        <begin position="551"/>
        <end position="652"/>
    </location>
</feature>
<dbReference type="InterPro" id="IPR012990">
    <property type="entry name" value="Beta-sandwich_Sec23_24"/>
</dbReference>
<dbReference type="FunFam" id="3.40.20.10:FF:000041">
    <property type="entry name" value="Protein transport protein SEC23"/>
    <property type="match status" value="1"/>
</dbReference>
<feature type="domain" description="Gelsolin-like" evidence="16">
    <location>
        <begin position="666"/>
        <end position="754"/>
    </location>
</feature>
<dbReference type="InterPro" id="IPR006900">
    <property type="entry name" value="Sec23/24_helical_dom"/>
</dbReference>
<feature type="domain" description="Sec23/Sec24 beta-sandwich" evidence="20">
    <location>
        <begin position="414"/>
        <end position="539"/>
    </location>
</feature>
<proteinExistence type="inferred from homology"/>
<dbReference type="Pfam" id="PF00626">
    <property type="entry name" value="Gelsolin"/>
    <property type="match status" value="1"/>
</dbReference>
<sequence>MQAQFEDFEDQTGLRFPWNMFPANEAEQKRCVIPLSCLYQPLRPRTSPVLVQIPPTGCRKCRAILNPYCRINSATGLWGCPFCGTQNQLPALPPLEKMDPDGTIEPQVAQTQAQGETQLPFPVDPAALDIEYVVAPPETQKPPIFFYVLDTCFEEKADFESLKQTVQESIHSLPPDALVGFLTFGRHVQVYEVGVEERQTLYSFNGSKTYTAEQVSKRLGLTGALAGINNGALTSASRFVQQHAVCEFGLDRFMETLEQDMFAVGKQERQHRATGCAVSVAESILQTTYPRTGARILVFTAGPCTEGPGQVVGIPYSEPIRSHHDIINVASVAKRYRESSEFYTGVAKSASANGHTIDVLIGCYDQVGLSEMESLAHQTGGIVVQSDSFTSAIFKRSFKRLLLQDEATGALGFGLNATLQVKVSHNLRIRGAIGHMTSLHHSDNDTELVSASKRSTLRLFRSTGDSSAIGESGTDAWKLGAVWTHSTYVFFFDVASGPGIQLANGRESVPGAAIQFITTYQHPDGSRRIHVTTVERPISATGSGELVQNFDQEAAAVIVAREAVWRGVQSTEWEPNDGVRLIDNFLIDLCSHFASYRANDPGSLSLPAEINLFPQFVYHLRRSGFVQVFNSSPDETSYYRHCFLAEDCTNSLIMIQPTLTAYQLDKEPEPVVLDSTSLKPERILLLDTFFHLLIYHGSVVAEWRRLGYQEQPDYKYFKDFLEQPRLDAADILVDRFPLPRFIDTEEGGSQARFLMSRLSPTTSYRNVDSMMNLATRGAGAGDGESGAVILTDDVSLLTFMEYVKKAVVRPE</sequence>
<dbReference type="SUPFAM" id="SSF53300">
    <property type="entry name" value="vWA-like"/>
    <property type="match status" value="1"/>
</dbReference>
<dbReference type="Gene3D" id="3.40.20.10">
    <property type="entry name" value="Severin"/>
    <property type="match status" value="1"/>
</dbReference>
<dbReference type="SMR" id="A0A7D9CV37"/>
<evidence type="ECO:0000256" key="12">
    <source>
        <dbReference type="ARBA" id="ARBA00023136"/>
    </source>
</evidence>
<dbReference type="Gene3D" id="2.60.40.1670">
    <property type="entry name" value="beta-sandwich domain of Sec23/24"/>
    <property type="match status" value="1"/>
</dbReference>
<keyword evidence="9 15" id="KW-0931">ER-Golgi transport</keyword>
<evidence type="ECO:0000256" key="11">
    <source>
        <dbReference type="ARBA" id="ARBA00023034"/>
    </source>
</evidence>
<evidence type="ECO:0000256" key="10">
    <source>
        <dbReference type="ARBA" id="ARBA00022927"/>
    </source>
</evidence>
<dbReference type="Pfam" id="PF08033">
    <property type="entry name" value="Sec23_BS"/>
    <property type="match status" value="1"/>
</dbReference>
<dbReference type="GO" id="GO:0090110">
    <property type="term" value="P:COPII-coated vesicle cargo loading"/>
    <property type="evidence" value="ECO:0007669"/>
    <property type="project" value="TreeGrafter"/>
</dbReference>
<keyword evidence="12 15" id="KW-0472">Membrane</keyword>
<dbReference type="GO" id="GO:0005789">
    <property type="term" value="C:endoplasmic reticulum membrane"/>
    <property type="evidence" value="ECO:0007669"/>
    <property type="project" value="UniProtKB-SubCell"/>
</dbReference>
<keyword evidence="7 15" id="KW-0256">Endoplasmic reticulum</keyword>
<dbReference type="SUPFAM" id="SSF81995">
    <property type="entry name" value="beta-sandwich domain of Sec23/24"/>
    <property type="match status" value="1"/>
</dbReference>
<protein>
    <recommendedName>
        <fullName evidence="4 15">Protein transport protein SEC23</fullName>
    </recommendedName>
</protein>
<dbReference type="GO" id="GO:0000139">
    <property type="term" value="C:Golgi membrane"/>
    <property type="evidence" value="ECO:0007669"/>
    <property type="project" value="UniProtKB-SubCell"/>
</dbReference>
<dbReference type="InterPro" id="IPR036180">
    <property type="entry name" value="Gelsolin-like_dom_sf"/>
</dbReference>
<evidence type="ECO:0000256" key="4">
    <source>
        <dbReference type="ARBA" id="ARBA00021212"/>
    </source>
</evidence>
<keyword evidence="8 15" id="KW-0862">Zinc</keyword>
<evidence type="ECO:0000256" key="2">
    <source>
        <dbReference type="ARBA" id="ARBA00004397"/>
    </source>
</evidence>
<dbReference type="EMBL" id="CABFWN010000001">
    <property type="protein sequence ID" value="VUG16291.1"/>
    <property type="molecule type" value="Genomic_DNA"/>
</dbReference>
<dbReference type="InterPro" id="IPR029006">
    <property type="entry name" value="ADF-H/Gelsolin-like_dom_sf"/>
</dbReference>
<keyword evidence="5 15" id="KW-0813">Transport</keyword>
<dbReference type="PANTHER" id="PTHR11141:SF0">
    <property type="entry name" value="PROTEIN TRANSPORT PROTEIN SEC23"/>
    <property type="match status" value="1"/>
</dbReference>
<reference evidence="21 22" key="1">
    <citation type="submission" date="2019-07" db="EMBL/GenBank/DDBJ databases">
        <authorList>
            <person name="Friedrich A."/>
            <person name="Schacherer J."/>
        </authorList>
    </citation>
    <scope>NUCLEOTIDE SEQUENCE [LARGE SCALE GENOMIC DNA]</scope>
</reference>
<dbReference type="GO" id="GO:0005096">
    <property type="term" value="F:GTPase activator activity"/>
    <property type="evidence" value="ECO:0007669"/>
    <property type="project" value="TreeGrafter"/>
</dbReference>